<proteinExistence type="predicted"/>
<reference evidence="2 3" key="1">
    <citation type="submission" date="2020-05" db="EMBL/GenBank/DDBJ databases">
        <title>Frigoriglobus tundricola gen. nov., sp. nov., a psychrotolerant cellulolytic planctomycete of the family Gemmataceae with two divergent copies of 16S rRNA gene.</title>
        <authorList>
            <person name="Kulichevskaya I.S."/>
            <person name="Ivanova A.A."/>
            <person name="Naumoff D.G."/>
            <person name="Beletsky A.V."/>
            <person name="Rijpstra W.I.C."/>
            <person name="Sinninghe Damste J.S."/>
            <person name="Mardanov A.V."/>
            <person name="Ravin N.V."/>
            <person name="Dedysh S.N."/>
        </authorList>
    </citation>
    <scope>NUCLEOTIDE SEQUENCE [LARGE SCALE GENOMIC DNA]</scope>
    <source>
        <strain evidence="2 3">PL17</strain>
        <plasmid evidence="3">ppl17-1</plasmid>
    </source>
</reference>
<dbReference type="EMBL" id="CP053453">
    <property type="protein sequence ID" value="QJX01338.1"/>
    <property type="molecule type" value="Genomic_DNA"/>
</dbReference>
<dbReference type="InterPro" id="IPR027417">
    <property type="entry name" value="P-loop_NTPase"/>
</dbReference>
<dbReference type="Pfam" id="PF13614">
    <property type="entry name" value="AAA_31"/>
    <property type="match status" value="1"/>
</dbReference>
<gene>
    <name evidence="2" type="ORF">FTUN_8982</name>
</gene>
<sequence>MELVVPLVVSFLNRKGGVGKTSSVHNIGGLFARDGRRVLLIDMDPQFSLTQGLLGARPALSLPKEHTVTALFNDACDPDPDRIIRTTAFERLHLAPGSATLNSYNLPDPQLQSSSLQSALTLFVNEVRDRYDIILIDCPPNLNMSSWCALLSSDACVVPTQPEDYGAQGLIHVAQMIEQAAAGPNPRLQLMGYLLTMVRPRLGIHIAYRDQLKLQYGSAVFAAEVPDLTHFKEAITVQMPISHYKPKSKATLAIRAVAEEMMARARGEQFPVENVGVDERRIVA</sequence>
<dbReference type="Gene3D" id="3.40.50.300">
    <property type="entry name" value="P-loop containing nucleotide triphosphate hydrolases"/>
    <property type="match status" value="1"/>
</dbReference>
<keyword evidence="3" id="KW-1185">Reference proteome</keyword>
<dbReference type="PANTHER" id="PTHR13696:SF52">
    <property type="entry name" value="PARA FAMILY PROTEIN CT_582"/>
    <property type="match status" value="1"/>
</dbReference>
<accession>A0A6M5Z4J5</accession>
<feature type="domain" description="AAA" evidence="1">
    <location>
        <begin position="8"/>
        <end position="189"/>
    </location>
</feature>
<evidence type="ECO:0000259" key="1">
    <source>
        <dbReference type="Pfam" id="PF13614"/>
    </source>
</evidence>
<dbReference type="AlphaFoldDB" id="A0A6M5Z4J5"/>
<dbReference type="PANTHER" id="PTHR13696">
    <property type="entry name" value="P-LOOP CONTAINING NUCLEOSIDE TRIPHOSPHATE HYDROLASE"/>
    <property type="match status" value="1"/>
</dbReference>
<dbReference type="Proteomes" id="UP000503447">
    <property type="component" value="Plasmid pPL17-1"/>
</dbReference>
<dbReference type="CDD" id="cd02042">
    <property type="entry name" value="ParAB_family"/>
    <property type="match status" value="1"/>
</dbReference>
<dbReference type="InterPro" id="IPR050678">
    <property type="entry name" value="DNA_Partitioning_ATPase"/>
</dbReference>
<evidence type="ECO:0000313" key="2">
    <source>
        <dbReference type="EMBL" id="QJX01338.1"/>
    </source>
</evidence>
<geneLocation type="plasmid" evidence="3">
    <name>ppl17-1</name>
</geneLocation>
<dbReference type="RefSeq" id="WP_171476301.1">
    <property type="nucleotide sequence ID" value="NZ_CP053453.1"/>
</dbReference>
<dbReference type="SUPFAM" id="SSF52540">
    <property type="entry name" value="P-loop containing nucleoside triphosphate hydrolases"/>
    <property type="match status" value="1"/>
</dbReference>
<dbReference type="KEGG" id="ftj:FTUN_8982"/>
<dbReference type="InterPro" id="IPR025669">
    <property type="entry name" value="AAA_dom"/>
</dbReference>
<protein>
    <submittedName>
        <fullName evidence="2">ParA family partition protein</fullName>
    </submittedName>
</protein>
<name>A0A6M5Z4J5_9BACT</name>
<evidence type="ECO:0000313" key="3">
    <source>
        <dbReference type="Proteomes" id="UP000503447"/>
    </source>
</evidence>
<keyword evidence="2" id="KW-0614">Plasmid</keyword>
<organism evidence="2 3">
    <name type="scientific">Frigoriglobus tundricola</name>
    <dbReference type="NCBI Taxonomy" id="2774151"/>
    <lineage>
        <taxon>Bacteria</taxon>
        <taxon>Pseudomonadati</taxon>
        <taxon>Planctomycetota</taxon>
        <taxon>Planctomycetia</taxon>
        <taxon>Gemmatales</taxon>
        <taxon>Gemmataceae</taxon>
        <taxon>Frigoriglobus</taxon>
    </lineage>
</organism>